<comment type="caution">
    <text evidence="3">The sequence shown here is derived from an EMBL/GenBank/DDBJ whole genome shotgun (WGS) entry which is preliminary data.</text>
</comment>
<accession>A0ABQ3UZR6</accession>
<dbReference type="Pfam" id="PF13374">
    <property type="entry name" value="TPR_10"/>
    <property type="match status" value="3"/>
</dbReference>
<feature type="domain" description="HTH cro/C1-type" evidence="2">
    <location>
        <begin position="7"/>
        <end position="61"/>
    </location>
</feature>
<organism evidence="3 4">
    <name type="scientific">Ktedonobacter robiniae</name>
    <dbReference type="NCBI Taxonomy" id="2778365"/>
    <lineage>
        <taxon>Bacteria</taxon>
        <taxon>Bacillati</taxon>
        <taxon>Chloroflexota</taxon>
        <taxon>Ktedonobacteria</taxon>
        <taxon>Ktedonobacterales</taxon>
        <taxon>Ktedonobacteraceae</taxon>
        <taxon>Ktedonobacter</taxon>
    </lineage>
</organism>
<gene>
    <name evidence="3" type="ORF">KSB_65120</name>
</gene>
<feature type="repeat" description="TPR" evidence="1">
    <location>
        <begin position="752"/>
        <end position="785"/>
    </location>
</feature>
<dbReference type="PANTHER" id="PTHR46082">
    <property type="entry name" value="ATP/GTP-BINDING PROTEIN-RELATED"/>
    <property type="match status" value="1"/>
</dbReference>
<dbReference type="InterPro" id="IPR053137">
    <property type="entry name" value="NLR-like"/>
</dbReference>
<keyword evidence="1" id="KW-0802">TPR repeat</keyword>
<dbReference type="Pfam" id="PF25000">
    <property type="entry name" value="DUF7779"/>
    <property type="match status" value="1"/>
</dbReference>
<protein>
    <submittedName>
        <fullName evidence="3">Tetratricopeptide repeat protein</fullName>
    </submittedName>
</protein>
<dbReference type="Gene3D" id="3.40.50.300">
    <property type="entry name" value="P-loop containing nucleotide triphosphate hydrolases"/>
    <property type="match status" value="1"/>
</dbReference>
<dbReference type="InterPro" id="IPR056681">
    <property type="entry name" value="DUF7779"/>
</dbReference>
<dbReference type="CDD" id="cd00093">
    <property type="entry name" value="HTH_XRE"/>
    <property type="match status" value="1"/>
</dbReference>
<feature type="repeat" description="TPR" evidence="1">
    <location>
        <begin position="794"/>
        <end position="827"/>
    </location>
</feature>
<evidence type="ECO:0000313" key="4">
    <source>
        <dbReference type="Proteomes" id="UP000654345"/>
    </source>
</evidence>
<keyword evidence="4" id="KW-1185">Reference proteome</keyword>
<dbReference type="Gene3D" id="1.10.260.40">
    <property type="entry name" value="lambda repressor-like DNA-binding domains"/>
    <property type="match status" value="1"/>
</dbReference>
<dbReference type="EMBL" id="BNJG01000002">
    <property type="protein sequence ID" value="GHO58037.1"/>
    <property type="molecule type" value="Genomic_DNA"/>
</dbReference>
<dbReference type="InterPro" id="IPR027417">
    <property type="entry name" value="P-loop_NTPase"/>
</dbReference>
<dbReference type="SUPFAM" id="SSF47413">
    <property type="entry name" value="lambda repressor-like DNA-binding domains"/>
    <property type="match status" value="1"/>
</dbReference>
<dbReference type="InterPro" id="IPR002182">
    <property type="entry name" value="NB-ARC"/>
</dbReference>
<dbReference type="InterPro" id="IPR011990">
    <property type="entry name" value="TPR-like_helical_dom_sf"/>
</dbReference>
<dbReference type="Pfam" id="PF01381">
    <property type="entry name" value="HTH_3"/>
    <property type="match status" value="1"/>
</dbReference>
<sequence>MARNERLRRQRILRNWRQQDVADELGTAVITIQRWERGIQQPSAYYSVRLCSLFGLSAQELGLVEEDASSSEPEIVEASPSEKTPVSDLAIWTVPYARNPHFTGREDLLSTLEQRFALPGADRSTGLRHVALTQAQAIKGLGGIGKTQTAIEYAYRSRQQGRYHDVLWITAVSEETLLTSFVELGRLLPEVVSAEETDQRKIVSAILRWLEQRTQPWLMIFDNADDLEMAHPYFPRQGQGHLLITTRASAVGAFDSSLEVETMGTIEGASLLLRRTHLLESATPEEMDEAMNIVIALGHFPLAIDQAGAYIEEAGCGLQSYLQIYQTHRHALLKQRGKQMTGYPDSVATTWSLSFEQVARTHPAATELLQLCAVLAPDHIPEELLREGAPYWPEQLREAASDLFSFNQLLKTLLDFSLIKRLSKDRIVSVHRLVQAVQWDRMDTQTQRDWSERVVKAVEMIFPQDPTRVEFWPQCQRYLEQVQACDALVQQQNLQLPEAADVLLRAGSYFFEHQMFSQAEIQYQRALTLRESYWGAEHFLTGYNLEYMAVLQRNNGNYAQAEVLFERALAIREHQLGPDPLEDAASLCRLAEFCLAQQKYPLGETLARQALVIYERQWGADHLDTTNARHTLASLIERQGHYDKTEAMHRQNLAIRERELGPEHPLTTRVLNNLGILYSHQGRDEEAELCYKRVLASRQKQLGPSHFQTATAIFNLSCVYIDQGRYQEAEPFARQALALYEQHLGRQHMQTADCLSALATVLLHQGSLEQAEALLQEALELHEKHLGPVFPHVGDDLTTLGILYRKQDRYAEAEPLFQRALEINAQTFADVDPQVARNLYQFALLQEAQGKDEQAYNLYTQALDGCIQGGRFTHALTLDIRQHLVALLMKYGEAEALHILEEQLGPEHVDMARL</sequence>
<dbReference type="Proteomes" id="UP000654345">
    <property type="component" value="Unassembled WGS sequence"/>
</dbReference>
<evidence type="ECO:0000256" key="1">
    <source>
        <dbReference type="PROSITE-ProRule" id="PRU00339"/>
    </source>
</evidence>
<dbReference type="PROSITE" id="PS50943">
    <property type="entry name" value="HTH_CROC1"/>
    <property type="match status" value="1"/>
</dbReference>
<dbReference type="SUPFAM" id="SSF52540">
    <property type="entry name" value="P-loop containing nucleoside triphosphate hydrolases"/>
    <property type="match status" value="1"/>
</dbReference>
<proteinExistence type="predicted"/>
<dbReference type="InterPro" id="IPR010982">
    <property type="entry name" value="Lambda_DNA-bd_dom_sf"/>
</dbReference>
<dbReference type="PANTHER" id="PTHR46082:SF6">
    <property type="entry name" value="AAA+ ATPASE DOMAIN-CONTAINING PROTEIN-RELATED"/>
    <property type="match status" value="1"/>
</dbReference>
<dbReference type="InterPro" id="IPR001387">
    <property type="entry name" value="Cro/C1-type_HTH"/>
</dbReference>
<dbReference type="Pfam" id="PF00931">
    <property type="entry name" value="NB-ARC"/>
    <property type="match status" value="1"/>
</dbReference>
<dbReference type="Gene3D" id="1.25.40.10">
    <property type="entry name" value="Tetratricopeptide repeat domain"/>
    <property type="match status" value="3"/>
</dbReference>
<dbReference type="InterPro" id="IPR019734">
    <property type="entry name" value="TPR_rpt"/>
</dbReference>
<dbReference type="RefSeq" id="WP_201374310.1">
    <property type="nucleotide sequence ID" value="NZ_BNJG01000002.1"/>
</dbReference>
<dbReference type="SUPFAM" id="SSF48452">
    <property type="entry name" value="TPR-like"/>
    <property type="match status" value="2"/>
</dbReference>
<evidence type="ECO:0000259" key="2">
    <source>
        <dbReference type="PROSITE" id="PS50943"/>
    </source>
</evidence>
<dbReference type="Pfam" id="PF13424">
    <property type="entry name" value="TPR_12"/>
    <property type="match status" value="2"/>
</dbReference>
<name>A0ABQ3UZR6_9CHLR</name>
<reference evidence="3 4" key="1">
    <citation type="journal article" date="2021" name="Int. J. Syst. Evol. Microbiol.">
        <title>Reticulibacter mediterranei gen. nov., sp. nov., within the new family Reticulibacteraceae fam. nov., and Ktedonospora formicarum gen. nov., sp. nov., Ktedonobacter robiniae sp. nov., Dictyobacter formicarum sp. nov. and Dictyobacter arantiisoli sp. nov., belonging to the class Ktedonobacteria.</title>
        <authorList>
            <person name="Yabe S."/>
            <person name="Zheng Y."/>
            <person name="Wang C.M."/>
            <person name="Sakai Y."/>
            <person name="Abe K."/>
            <person name="Yokota A."/>
            <person name="Donadio S."/>
            <person name="Cavaletti L."/>
            <person name="Monciardini P."/>
        </authorList>
    </citation>
    <scope>NUCLEOTIDE SEQUENCE [LARGE SCALE GENOMIC DNA]</scope>
    <source>
        <strain evidence="3 4">SOSP1-30</strain>
    </source>
</reference>
<dbReference type="PROSITE" id="PS50005">
    <property type="entry name" value="TPR"/>
    <property type="match status" value="3"/>
</dbReference>
<evidence type="ECO:0000313" key="3">
    <source>
        <dbReference type="EMBL" id="GHO58037.1"/>
    </source>
</evidence>
<dbReference type="SMART" id="SM00028">
    <property type="entry name" value="TPR"/>
    <property type="match status" value="7"/>
</dbReference>
<feature type="repeat" description="TPR" evidence="1">
    <location>
        <begin position="710"/>
        <end position="743"/>
    </location>
</feature>
<dbReference type="SMART" id="SM00530">
    <property type="entry name" value="HTH_XRE"/>
    <property type="match status" value="1"/>
</dbReference>